<dbReference type="InterPro" id="IPR003593">
    <property type="entry name" value="AAA+_ATPase"/>
</dbReference>
<accession>A0A1H9NKQ5</accession>
<dbReference type="PANTHER" id="PTHR42794:SF2">
    <property type="entry name" value="ABC TRANSPORTER ATP-BINDING PROTEIN"/>
    <property type="match status" value="1"/>
</dbReference>
<dbReference type="Gene3D" id="3.40.50.300">
    <property type="entry name" value="P-loop containing nucleotide triphosphate hydrolases"/>
    <property type="match status" value="1"/>
</dbReference>
<dbReference type="InterPro" id="IPR017871">
    <property type="entry name" value="ABC_transporter-like_CS"/>
</dbReference>
<dbReference type="Pfam" id="PF00005">
    <property type="entry name" value="ABC_tran"/>
    <property type="match status" value="1"/>
</dbReference>
<dbReference type="SMART" id="SM00382">
    <property type="entry name" value="AAA"/>
    <property type="match status" value="1"/>
</dbReference>
<keyword evidence="3 6" id="KW-0067">ATP-binding</keyword>
<dbReference type="OrthoDB" id="4318785at2"/>
<gene>
    <name evidence="6" type="ORF">SAMN05421870_101472</name>
</gene>
<dbReference type="InterPro" id="IPR027417">
    <property type="entry name" value="P-loop_NTPase"/>
</dbReference>
<sequence>MPLHALDVEKVSYRAAGGPLLLDGVHLRAAPGETVGVVGPNGSGKTTLLRCVYGTLRPTGGRITLGGHDAAALSVKARARRVAAVPQEAGGGFGLTAGRIAAMGRSPHKRFWEGDTAADAARVAAALERTGAAALARRPFDELSGGERQRVLVARALVQEPELLVLDEPTNHLDVRYQWELLALVRDLPATGLLALHDLNLAAYFCDRLYVLEAGRVVADGTPEEVLTPGLLAEVYGVRAEVDVHPETGAPTVVYLPPREPRGLPHPREPRETQEPREPREPREGARG</sequence>
<dbReference type="EMBL" id="FOGO01000001">
    <property type="protein sequence ID" value="SER36528.1"/>
    <property type="molecule type" value="Genomic_DNA"/>
</dbReference>
<protein>
    <submittedName>
        <fullName evidence="6">Iron complex transport system ATP-binding protein</fullName>
    </submittedName>
</protein>
<feature type="domain" description="ABC transporter" evidence="5">
    <location>
        <begin position="3"/>
        <end position="239"/>
    </location>
</feature>
<organism evidence="6 7">
    <name type="scientific">Streptomyces qinglanensis</name>
    <dbReference type="NCBI Taxonomy" id="943816"/>
    <lineage>
        <taxon>Bacteria</taxon>
        <taxon>Bacillati</taxon>
        <taxon>Actinomycetota</taxon>
        <taxon>Actinomycetes</taxon>
        <taxon>Kitasatosporales</taxon>
        <taxon>Streptomycetaceae</taxon>
        <taxon>Streptomyces</taxon>
    </lineage>
</organism>
<evidence type="ECO:0000256" key="3">
    <source>
        <dbReference type="ARBA" id="ARBA00022840"/>
    </source>
</evidence>
<feature type="region of interest" description="Disordered" evidence="4">
    <location>
        <begin position="249"/>
        <end position="288"/>
    </location>
</feature>
<evidence type="ECO:0000313" key="6">
    <source>
        <dbReference type="EMBL" id="SER36528.1"/>
    </source>
</evidence>
<keyword evidence="7" id="KW-1185">Reference proteome</keyword>
<dbReference type="Proteomes" id="UP000182841">
    <property type="component" value="Unassembled WGS sequence"/>
</dbReference>
<dbReference type="GO" id="GO:0005524">
    <property type="term" value="F:ATP binding"/>
    <property type="evidence" value="ECO:0007669"/>
    <property type="project" value="UniProtKB-KW"/>
</dbReference>
<evidence type="ECO:0000256" key="4">
    <source>
        <dbReference type="SAM" id="MobiDB-lite"/>
    </source>
</evidence>
<reference evidence="7" key="1">
    <citation type="submission" date="2016-10" db="EMBL/GenBank/DDBJ databases">
        <authorList>
            <person name="Varghese N."/>
            <person name="Submissions S."/>
        </authorList>
    </citation>
    <scope>NUCLEOTIDE SEQUENCE [LARGE SCALE GENOMIC DNA]</scope>
    <source>
        <strain evidence="7">CGMCC 4.6825</strain>
    </source>
</reference>
<dbReference type="FunFam" id="3.40.50.300:FF:000134">
    <property type="entry name" value="Iron-enterobactin ABC transporter ATP-binding protein"/>
    <property type="match status" value="1"/>
</dbReference>
<evidence type="ECO:0000256" key="2">
    <source>
        <dbReference type="ARBA" id="ARBA00022741"/>
    </source>
</evidence>
<dbReference type="PROSITE" id="PS50893">
    <property type="entry name" value="ABC_TRANSPORTER_2"/>
    <property type="match status" value="1"/>
</dbReference>
<dbReference type="RefSeq" id="WP_074998382.1">
    <property type="nucleotide sequence ID" value="NZ_FOGO01000001.1"/>
</dbReference>
<evidence type="ECO:0000256" key="1">
    <source>
        <dbReference type="ARBA" id="ARBA00022448"/>
    </source>
</evidence>
<dbReference type="STRING" id="943816.AN217_09675"/>
<dbReference type="AlphaFoldDB" id="A0A1H9NKQ5"/>
<dbReference type="GO" id="GO:0016887">
    <property type="term" value="F:ATP hydrolysis activity"/>
    <property type="evidence" value="ECO:0007669"/>
    <property type="project" value="InterPro"/>
</dbReference>
<name>A0A1H9NKQ5_9ACTN</name>
<feature type="compositionally biased region" description="Basic and acidic residues" evidence="4">
    <location>
        <begin position="259"/>
        <end position="288"/>
    </location>
</feature>
<dbReference type="PROSITE" id="PS00211">
    <property type="entry name" value="ABC_TRANSPORTER_1"/>
    <property type="match status" value="1"/>
</dbReference>
<evidence type="ECO:0000259" key="5">
    <source>
        <dbReference type="PROSITE" id="PS50893"/>
    </source>
</evidence>
<dbReference type="PANTHER" id="PTHR42794">
    <property type="entry name" value="HEMIN IMPORT ATP-BINDING PROTEIN HMUV"/>
    <property type="match status" value="1"/>
</dbReference>
<keyword evidence="1" id="KW-0813">Transport</keyword>
<keyword evidence="2" id="KW-0547">Nucleotide-binding</keyword>
<dbReference type="SUPFAM" id="SSF52540">
    <property type="entry name" value="P-loop containing nucleoside triphosphate hydrolases"/>
    <property type="match status" value="1"/>
</dbReference>
<dbReference type="CDD" id="cd03214">
    <property type="entry name" value="ABC_Iron-Siderophores_B12_Hemin"/>
    <property type="match status" value="1"/>
</dbReference>
<proteinExistence type="predicted"/>
<dbReference type="InterPro" id="IPR003439">
    <property type="entry name" value="ABC_transporter-like_ATP-bd"/>
</dbReference>
<evidence type="ECO:0000313" key="7">
    <source>
        <dbReference type="Proteomes" id="UP000182841"/>
    </source>
</evidence>